<dbReference type="PANTHER" id="PTHR11200:SF275">
    <property type="entry name" value="LD06095P"/>
    <property type="match status" value="1"/>
</dbReference>
<dbReference type="SMART" id="SM00128">
    <property type="entry name" value="IPPc"/>
    <property type="match status" value="1"/>
</dbReference>
<feature type="region of interest" description="Disordered" evidence="1">
    <location>
        <begin position="460"/>
        <end position="481"/>
    </location>
</feature>
<feature type="domain" description="Inositol polyphosphate-related phosphatase" evidence="2">
    <location>
        <begin position="164"/>
        <end position="465"/>
    </location>
</feature>
<dbReference type="InterPro" id="IPR036691">
    <property type="entry name" value="Endo/exonu/phosph_ase_sf"/>
</dbReference>
<dbReference type="SUPFAM" id="SSF56219">
    <property type="entry name" value="DNase I-like"/>
    <property type="match status" value="1"/>
</dbReference>
<name>A0A4Y7QDV5_9AGAM</name>
<keyword evidence="4" id="KW-1185">Reference proteome</keyword>
<evidence type="ECO:0000313" key="4">
    <source>
        <dbReference type="Proteomes" id="UP000294933"/>
    </source>
</evidence>
<reference evidence="3 4" key="1">
    <citation type="submission" date="2018-06" db="EMBL/GenBank/DDBJ databases">
        <title>A transcriptomic atlas of mushroom development highlights an independent origin of complex multicellularity.</title>
        <authorList>
            <consortium name="DOE Joint Genome Institute"/>
            <person name="Krizsan K."/>
            <person name="Almasi E."/>
            <person name="Merenyi Z."/>
            <person name="Sahu N."/>
            <person name="Viragh M."/>
            <person name="Koszo T."/>
            <person name="Mondo S."/>
            <person name="Kiss B."/>
            <person name="Balint B."/>
            <person name="Kues U."/>
            <person name="Barry K."/>
            <person name="Hegedus J.C."/>
            <person name="Henrissat B."/>
            <person name="Johnson J."/>
            <person name="Lipzen A."/>
            <person name="Ohm R."/>
            <person name="Nagy I."/>
            <person name="Pangilinan J."/>
            <person name="Yan J."/>
            <person name="Xiong Y."/>
            <person name="Grigoriev I.V."/>
            <person name="Hibbett D.S."/>
            <person name="Nagy L.G."/>
        </authorList>
    </citation>
    <scope>NUCLEOTIDE SEQUENCE [LARGE SCALE GENOMIC DNA]</scope>
    <source>
        <strain evidence="3 4">SZMC22713</strain>
    </source>
</reference>
<dbReference type="Pfam" id="PF22669">
    <property type="entry name" value="Exo_endo_phos2"/>
    <property type="match status" value="2"/>
</dbReference>
<organism evidence="3 4">
    <name type="scientific">Rickenella mellea</name>
    <dbReference type="NCBI Taxonomy" id="50990"/>
    <lineage>
        <taxon>Eukaryota</taxon>
        <taxon>Fungi</taxon>
        <taxon>Dikarya</taxon>
        <taxon>Basidiomycota</taxon>
        <taxon>Agaricomycotina</taxon>
        <taxon>Agaricomycetes</taxon>
        <taxon>Hymenochaetales</taxon>
        <taxon>Rickenellaceae</taxon>
        <taxon>Rickenella</taxon>
    </lineage>
</organism>
<feature type="compositionally biased region" description="Polar residues" evidence="1">
    <location>
        <begin position="852"/>
        <end position="863"/>
    </location>
</feature>
<dbReference type="Proteomes" id="UP000294933">
    <property type="component" value="Unassembled WGS sequence"/>
</dbReference>
<dbReference type="InterPro" id="IPR000300">
    <property type="entry name" value="IPPc"/>
</dbReference>
<evidence type="ECO:0000313" key="3">
    <source>
        <dbReference type="EMBL" id="TDL25516.1"/>
    </source>
</evidence>
<feature type="region of interest" description="Disordered" evidence="1">
    <location>
        <begin position="1"/>
        <end position="58"/>
    </location>
</feature>
<evidence type="ECO:0000259" key="2">
    <source>
        <dbReference type="SMART" id="SM00128"/>
    </source>
</evidence>
<feature type="region of interest" description="Disordered" evidence="1">
    <location>
        <begin position="702"/>
        <end position="733"/>
    </location>
</feature>
<protein>
    <submittedName>
        <fullName evidence="3">DNase I-like protein</fullName>
    </submittedName>
</protein>
<sequence length="910" mass="100140">MGSNGASGAGQTGVFAHLHSLLQPSPNRKSHVARPLSTPPPPRPAMSETPTPKTRPPSRFLKVRIITWNMHDSVPKGNLEDLLGQVPPYSPRTDVEQENEIPDLEADGAHPYHLVVVAGQECPSVSGIPMAIGAGLKKRDKEKAKEKVKSPRSKHKEKFRGRDKDTDVVPLDDDSDSPLAPLFPENPSHHHLGVPTGWTSMLENWFGSGLPSLPHNSSSTSLPLAPEPDVDPGLLLQPNDTPRKSSDNNQPMGPYKLLLKERMMGLYLAVFIHRDVQHLVRGTSQNVVPAGLLGGRVGNKGGVGATVNLNGTTLLFINAHLAAHEEKVNDRLDNMNKIKSELKVDDFLNQDDSRVMAEDLTDKFDHAFIFGDLNFRLDITRIHADWLIGRREFEQALAFDQLLNSMKGGAGFVGFNEAHINFPPTFKYDVSRPLKHRRSHKHSFLHHGKHKHVLGLSEVEEKDTEAHEDSDGDEQANGNGDVVESASFASTAWTSQHSRNTNDHHDDEDSYDFFGSPSRGLSAATAAARKDFILKAAQKAKTKWLSLLTPSSTSLPTQPSPTPGNFKVTEYDPLLPGGHHSTSSLRPPIDKQRASSSIELNRAGDNHTEFLRPTKYKRAHSAATVPQKLDHEGAAECDKGVYDSSSKQRVPSWCDRILWKSTVQPEEYEDVETETPDQRLGFRPRVAHWLALSFLTRVMRNRKPSHSSQASGDTIQSSSTELGPSALSTTQGQTDGATWLANFSSRVFNLGNDPTRPPKLHKSRSVEVANASAHPPLSPPPQTGDNPRRPRGRSYSLALPKPTSDSPTTDSPRQGSNTQIQTSSNPSPLVPARGSHSRKGPWSKLTLRSRESSNTPTRASTPLATDLHPRRPRRGDVIPLSYDTLDDQAMHRLEGRSDHRPVIGSYAIYV</sequence>
<feature type="region of interest" description="Disordered" evidence="1">
    <location>
        <begin position="136"/>
        <end position="188"/>
    </location>
</feature>
<dbReference type="PANTHER" id="PTHR11200">
    <property type="entry name" value="INOSITOL 5-PHOSPHATASE"/>
    <property type="match status" value="1"/>
</dbReference>
<feature type="compositionally biased region" description="Basic residues" evidence="1">
    <location>
        <begin position="150"/>
        <end position="159"/>
    </location>
</feature>
<dbReference type="GO" id="GO:0004439">
    <property type="term" value="F:phosphatidylinositol-4,5-bisphosphate 5-phosphatase activity"/>
    <property type="evidence" value="ECO:0007669"/>
    <property type="project" value="TreeGrafter"/>
</dbReference>
<dbReference type="STRING" id="50990.A0A4Y7QDV5"/>
<dbReference type="Gene3D" id="3.60.10.10">
    <property type="entry name" value="Endonuclease/exonuclease/phosphatase"/>
    <property type="match status" value="2"/>
</dbReference>
<feature type="compositionally biased region" description="Gly residues" evidence="1">
    <location>
        <begin position="1"/>
        <end position="11"/>
    </location>
</feature>
<feature type="region of interest" description="Disordered" evidence="1">
    <location>
        <begin position="750"/>
        <end position="878"/>
    </location>
</feature>
<gene>
    <name evidence="3" type="ORF">BD410DRAFT_895777</name>
</gene>
<dbReference type="AlphaFoldDB" id="A0A4Y7QDV5"/>
<feature type="compositionally biased region" description="Polar residues" evidence="1">
    <location>
        <begin position="803"/>
        <end position="827"/>
    </location>
</feature>
<evidence type="ECO:0000256" key="1">
    <source>
        <dbReference type="SAM" id="MobiDB-lite"/>
    </source>
</evidence>
<dbReference type="OrthoDB" id="405996at2759"/>
<accession>A0A4Y7QDV5</accession>
<dbReference type="VEuPathDB" id="FungiDB:BD410DRAFT_895777"/>
<dbReference type="GO" id="GO:0046856">
    <property type="term" value="P:phosphatidylinositol dephosphorylation"/>
    <property type="evidence" value="ECO:0007669"/>
    <property type="project" value="InterPro"/>
</dbReference>
<feature type="region of interest" description="Disordered" evidence="1">
    <location>
        <begin position="213"/>
        <end position="251"/>
    </location>
</feature>
<feature type="compositionally biased region" description="Basic and acidic residues" evidence="1">
    <location>
        <begin position="137"/>
        <end position="149"/>
    </location>
</feature>
<dbReference type="EMBL" id="ML170163">
    <property type="protein sequence ID" value="TDL25516.1"/>
    <property type="molecule type" value="Genomic_DNA"/>
</dbReference>
<dbReference type="InterPro" id="IPR046985">
    <property type="entry name" value="IP5"/>
</dbReference>
<feature type="compositionally biased region" description="Polar residues" evidence="1">
    <location>
        <begin position="706"/>
        <end position="733"/>
    </location>
</feature>
<proteinExistence type="predicted"/>